<accession>A0A2K9DRP5</accession>
<keyword evidence="1" id="KW-0472">Membrane</keyword>
<evidence type="ECO:0000256" key="2">
    <source>
        <dbReference type="SAM" id="SignalP"/>
    </source>
</evidence>
<keyword evidence="1" id="KW-0812">Transmembrane</keyword>
<dbReference type="KEGG" id="mhos:CXR34_03630"/>
<organism evidence="3 4">
    <name type="scientific">Microbacterium hominis</name>
    <dbReference type="NCBI Taxonomy" id="162426"/>
    <lineage>
        <taxon>Bacteria</taxon>
        <taxon>Bacillati</taxon>
        <taxon>Actinomycetota</taxon>
        <taxon>Actinomycetes</taxon>
        <taxon>Micrococcales</taxon>
        <taxon>Microbacteriaceae</taxon>
        <taxon>Microbacterium</taxon>
    </lineage>
</organism>
<feature type="chain" id="PRO_5014726816" description="DUF916 domain-containing protein" evidence="2">
    <location>
        <begin position="38"/>
        <end position="360"/>
    </location>
</feature>
<evidence type="ECO:0000313" key="3">
    <source>
        <dbReference type="EMBL" id="AUG31078.1"/>
    </source>
</evidence>
<evidence type="ECO:0000256" key="1">
    <source>
        <dbReference type="SAM" id="Phobius"/>
    </source>
</evidence>
<feature type="signal peptide" evidence="2">
    <location>
        <begin position="1"/>
        <end position="37"/>
    </location>
</feature>
<name>A0A2K9DRP5_9MICO</name>
<protein>
    <recommendedName>
        <fullName evidence="5">DUF916 domain-containing protein</fullName>
    </recommendedName>
</protein>
<dbReference type="Proteomes" id="UP000233276">
    <property type="component" value="Chromosome"/>
</dbReference>
<sequence length="360" mass="36862">MRVSTRTPSRAAAALAAAALGLAALVGGILLPTPAHADDAAPDVRWSVVPADASGPDGRRTVDVRLDPGQSVEDHFAVRNVGDAEVTFRLTAADGFTTPAGRFDILADGTASVDAGTWISVPESVTVAAGATVVVPFTIAVPATAEPGDHAAGITASVLSVRRADGGASVGVESRVGFRVLTRVTGEIAPAAALDATAASYDIDWNPLRPGTAVVTFDVANAGNTRLVAAGTVSVGDRTVSFPAEGESATELLPGDRRTMRVVVDGVWPLVYVPATVSLVPRAVTIAGDTPAVAPTSAEASLWALPAPQAIVLLGIALLVFALFWGRTRSRRRIDQLVAQAHEEGRRAAAADLNQEAPRG</sequence>
<keyword evidence="2" id="KW-0732">Signal</keyword>
<reference evidence="3 4" key="1">
    <citation type="submission" date="2017-12" db="EMBL/GenBank/DDBJ databases">
        <title>Isolation and characterization of estrogens degradatiion strain Microbacterium hominis SJTG1.</title>
        <authorList>
            <person name="Xiong W."/>
            <person name="Yin C."/>
            <person name="Zheng D."/>
            <person name="Liang R."/>
        </authorList>
    </citation>
    <scope>NUCLEOTIDE SEQUENCE [LARGE SCALE GENOMIC DNA]</scope>
    <source>
        <strain evidence="3 4">SJTG1</strain>
    </source>
</reference>
<feature type="transmembrane region" description="Helical" evidence="1">
    <location>
        <begin position="303"/>
        <end position="325"/>
    </location>
</feature>
<gene>
    <name evidence="3" type="ORF">CXR34_03630</name>
</gene>
<dbReference type="AlphaFoldDB" id="A0A2K9DRP5"/>
<dbReference type="EMBL" id="CP025299">
    <property type="protein sequence ID" value="AUG31078.1"/>
    <property type="molecule type" value="Genomic_DNA"/>
</dbReference>
<evidence type="ECO:0008006" key="5">
    <source>
        <dbReference type="Google" id="ProtNLM"/>
    </source>
</evidence>
<keyword evidence="1" id="KW-1133">Transmembrane helix</keyword>
<proteinExistence type="predicted"/>
<evidence type="ECO:0000313" key="4">
    <source>
        <dbReference type="Proteomes" id="UP000233276"/>
    </source>
</evidence>